<evidence type="ECO:0000256" key="11">
    <source>
        <dbReference type="ARBA" id="ARBA00023157"/>
    </source>
</evidence>
<proteinExistence type="predicted"/>
<evidence type="ECO:0000313" key="15">
    <source>
        <dbReference type="EMBL" id="NWS78563.1"/>
    </source>
</evidence>
<protein>
    <submittedName>
        <fullName evidence="15">ENV1 protein</fullName>
    </submittedName>
</protein>
<evidence type="ECO:0000256" key="1">
    <source>
        <dbReference type="ARBA" id="ARBA00004402"/>
    </source>
</evidence>
<dbReference type="Proteomes" id="UP000549499">
    <property type="component" value="Unassembled WGS sequence"/>
</dbReference>
<organism evidence="15 16">
    <name type="scientific">Crotophaga sulcirostris</name>
    <name type="common">Groove-billed ani</name>
    <dbReference type="NCBI Taxonomy" id="33598"/>
    <lineage>
        <taxon>Eukaryota</taxon>
        <taxon>Metazoa</taxon>
        <taxon>Chordata</taxon>
        <taxon>Craniata</taxon>
        <taxon>Vertebrata</taxon>
        <taxon>Euteleostomi</taxon>
        <taxon>Archelosauria</taxon>
        <taxon>Archosauria</taxon>
        <taxon>Dinosauria</taxon>
        <taxon>Saurischia</taxon>
        <taxon>Theropoda</taxon>
        <taxon>Coelurosauria</taxon>
        <taxon>Aves</taxon>
        <taxon>Neognathae</taxon>
        <taxon>Neoaves</taxon>
        <taxon>Otidimorphae</taxon>
        <taxon>Cuculiformes</taxon>
        <taxon>Crotophagidae</taxon>
        <taxon>Crotophaga</taxon>
    </lineage>
</organism>
<keyword evidence="8 14" id="KW-1133">Transmembrane helix</keyword>
<reference evidence="15 16" key="1">
    <citation type="submission" date="2019-09" db="EMBL/GenBank/DDBJ databases">
        <title>Bird 10,000 Genomes (B10K) Project - Family phase.</title>
        <authorList>
            <person name="Zhang G."/>
        </authorList>
    </citation>
    <scope>NUCLEOTIDE SEQUENCE [LARGE SCALE GENOMIC DNA]</scope>
    <source>
        <strain evidence="15">B10K-DU-003-44</strain>
        <tissue evidence="15">Muscle</tissue>
    </source>
</reference>
<evidence type="ECO:0000256" key="12">
    <source>
        <dbReference type="ARBA" id="ARBA00023180"/>
    </source>
</evidence>
<keyword evidence="10" id="KW-0564">Palmitate</keyword>
<keyword evidence="7" id="KW-1043">Host membrane</keyword>
<evidence type="ECO:0000256" key="2">
    <source>
        <dbReference type="ARBA" id="ARBA00004531"/>
    </source>
</evidence>
<feature type="transmembrane region" description="Helical" evidence="14">
    <location>
        <begin position="31"/>
        <end position="56"/>
    </location>
</feature>
<evidence type="ECO:0000256" key="10">
    <source>
        <dbReference type="ARBA" id="ARBA00023139"/>
    </source>
</evidence>
<sequence length="76" mass="8856">MTKLRENLERRKKEYETRQSWFESSFKQSPWFTTLLSTIAGPPLLLTLLIFGPCIFNKVVAIVKGRLEAAHLMFVQ</sequence>
<evidence type="ECO:0000256" key="4">
    <source>
        <dbReference type="ARBA" id="ARBA00022511"/>
    </source>
</evidence>
<evidence type="ECO:0000256" key="9">
    <source>
        <dbReference type="ARBA" id="ARBA00023136"/>
    </source>
</evidence>
<evidence type="ECO:0000256" key="8">
    <source>
        <dbReference type="ARBA" id="ARBA00022989"/>
    </source>
</evidence>
<dbReference type="Pfam" id="PF00429">
    <property type="entry name" value="TLV_coat"/>
    <property type="match status" value="1"/>
</dbReference>
<feature type="non-terminal residue" evidence="15">
    <location>
        <position position="76"/>
    </location>
</feature>
<evidence type="ECO:0000256" key="3">
    <source>
        <dbReference type="ARBA" id="ARBA00004563"/>
    </source>
</evidence>
<accession>A0A7K5IAW6</accession>
<gene>
    <name evidence="15" type="primary">Env1</name>
    <name evidence="15" type="ORF">CROSUL_R14877</name>
</gene>
<evidence type="ECO:0000256" key="7">
    <source>
        <dbReference type="ARBA" id="ARBA00022870"/>
    </source>
</evidence>
<keyword evidence="13" id="KW-0449">Lipoprotein</keyword>
<comment type="subcellular location">
    <subcellularLocation>
        <location evidence="1">Host cell membrane</location>
        <topology evidence="1">Single-pass type I membrane protein</topology>
    </subcellularLocation>
    <subcellularLocation>
        <location evidence="2">Host endomembrane system</location>
        <topology evidence="2">Peripheral membrane protein</topology>
    </subcellularLocation>
    <subcellularLocation>
        <location evidence="3">Virion membrane</location>
        <topology evidence="3">Single-pass type I membrane protein</topology>
    </subcellularLocation>
</comment>
<dbReference type="PANTHER" id="PTHR10424:SF81">
    <property type="entry name" value="ERVV2 PROTEIN"/>
    <property type="match status" value="1"/>
</dbReference>
<keyword evidence="12" id="KW-0325">Glycoprotein</keyword>
<dbReference type="PANTHER" id="PTHR10424">
    <property type="entry name" value="VIRAL ENVELOPE PROTEIN"/>
    <property type="match status" value="1"/>
</dbReference>
<keyword evidence="4" id="KW-1032">Host cell membrane</keyword>
<keyword evidence="9 14" id="KW-0472">Membrane</keyword>
<comment type="caution">
    <text evidence="15">The sequence shown here is derived from an EMBL/GenBank/DDBJ whole genome shotgun (WGS) entry which is preliminary data.</text>
</comment>
<dbReference type="AlphaFoldDB" id="A0A7K5IAW6"/>
<evidence type="ECO:0000256" key="13">
    <source>
        <dbReference type="ARBA" id="ARBA00023288"/>
    </source>
</evidence>
<keyword evidence="6 14" id="KW-0812">Transmembrane</keyword>
<dbReference type="InterPro" id="IPR018154">
    <property type="entry name" value="TLV/ENV_coat_polyprotein"/>
</dbReference>
<dbReference type="EMBL" id="VYZB01001435">
    <property type="protein sequence ID" value="NWS78563.1"/>
    <property type="molecule type" value="Genomic_DNA"/>
</dbReference>
<evidence type="ECO:0000313" key="16">
    <source>
        <dbReference type="Proteomes" id="UP000549499"/>
    </source>
</evidence>
<keyword evidence="11" id="KW-1015">Disulfide bond</keyword>
<evidence type="ECO:0000256" key="5">
    <source>
        <dbReference type="ARBA" id="ARBA00022581"/>
    </source>
</evidence>
<keyword evidence="16" id="KW-1185">Reference proteome</keyword>
<feature type="non-terminal residue" evidence="15">
    <location>
        <position position="1"/>
    </location>
</feature>
<evidence type="ECO:0000256" key="6">
    <source>
        <dbReference type="ARBA" id="ARBA00022692"/>
    </source>
</evidence>
<dbReference type="OrthoDB" id="9633697at2759"/>
<evidence type="ECO:0000256" key="14">
    <source>
        <dbReference type="SAM" id="Phobius"/>
    </source>
</evidence>
<name>A0A7K5IAW6_CROSL</name>
<keyword evidence="5" id="KW-0945">Host-virus interaction</keyword>